<accession>A0A5B8MF49</accession>
<dbReference type="PANTHER" id="PTHR11774:SF6">
    <property type="entry name" value="PROTEIN FARNESYLTRANSFERASE SUBUNIT BETA"/>
    <property type="match status" value="1"/>
</dbReference>
<organism evidence="11 12">
    <name type="scientific">Chloropicon primus</name>
    <dbReference type="NCBI Taxonomy" id="1764295"/>
    <lineage>
        <taxon>Eukaryota</taxon>
        <taxon>Viridiplantae</taxon>
        <taxon>Chlorophyta</taxon>
        <taxon>Chloropicophyceae</taxon>
        <taxon>Chloropicales</taxon>
        <taxon>Chloropicaceae</taxon>
        <taxon>Chloropicon</taxon>
    </lineage>
</organism>
<evidence type="ECO:0000259" key="10">
    <source>
        <dbReference type="Pfam" id="PF00432"/>
    </source>
</evidence>
<comment type="similarity">
    <text evidence="1 9">Belongs to the protein prenyltransferase subunit beta family.</text>
</comment>
<dbReference type="GO" id="GO:0004660">
    <property type="term" value="F:protein farnesyltransferase activity"/>
    <property type="evidence" value="ECO:0007669"/>
    <property type="project" value="UniProtKB-UniRule"/>
</dbReference>
<evidence type="ECO:0000256" key="2">
    <source>
        <dbReference type="ARBA" id="ARBA00012702"/>
    </source>
</evidence>
<comment type="cofactor">
    <cofactor evidence="9">
        <name>Zn(2+)</name>
        <dbReference type="ChEBI" id="CHEBI:29105"/>
    </cofactor>
    <text evidence="9">Binds 1 zinc ion per subunit.</text>
</comment>
<reference evidence="11 12" key="1">
    <citation type="submission" date="2018-07" db="EMBL/GenBank/DDBJ databases">
        <title>The complete nuclear genome of the prasinophyte Chloropicon primus (CCMP1205).</title>
        <authorList>
            <person name="Pombert J.-F."/>
            <person name="Otis C."/>
            <person name="Turmel M."/>
            <person name="Lemieux C."/>
        </authorList>
    </citation>
    <scope>NUCLEOTIDE SEQUENCE [LARGE SCALE GENOMIC DNA]</scope>
    <source>
        <strain evidence="11 12">CCMP1205</strain>
    </source>
</reference>
<proteinExistence type="inferred from homology"/>
<dbReference type="GO" id="GO:0008270">
    <property type="term" value="F:zinc ion binding"/>
    <property type="evidence" value="ECO:0007669"/>
    <property type="project" value="UniProtKB-UniRule"/>
</dbReference>
<dbReference type="EMBL" id="CP031034">
    <property type="protein sequence ID" value="QDZ17972.1"/>
    <property type="molecule type" value="Genomic_DNA"/>
</dbReference>
<comment type="function">
    <text evidence="9">Catalyzes the transfer of a farnesyl moiety from farnesyl diphosphate to a cysteine at the fourth position from the C-terminus of several proteins. The beta subunit is responsible for peptide-binding.</text>
</comment>
<evidence type="ECO:0000256" key="4">
    <source>
        <dbReference type="ARBA" id="ARBA00022602"/>
    </source>
</evidence>
<keyword evidence="7" id="KW-0677">Repeat</keyword>
<evidence type="ECO:0000256" key="3">
    <source>
        <dbReference type="ARBA" id="ARBA00015798"/>
    </source>
</evidence>
<dbReference type="Proteomes" id="UP000316726">
    <property type="component" value="Chromosome 1"/>
</dbReference>
<dbReference type="Gene3D" id="1.50.10.20">
    <property type="match status" value="1"/>
</dbReference>
<dbReference type="InterPro" id="IPR045089">
    <property type="entry name" value="PGGT1B-like"/>
</dbReference>
<evidence type="ECO:0000313" key="11">
    <source>
        <dbReference type="EMBL" id="QDZ17972.1"/>
    </source>
</evidence>
<dbReference type="OrthoDB" id="10261146at2759"/>
<gene>
    <name evidence="11" type="ORF">A3770_01p04900</name>
</gene>
<keyword evidence="4 9" id="KW-0637">Prenyltransferase</keyword>
<dbReference type="SUPFAM" id="SSF48239">
    <property type="entry name" value="Terpenoid cyclases/Protein prenyltransferases"/>
    <property type="match status" value="1"/>
</dbReference>
<evidence type="ECO:0000256" key="8">
    <source>
        <dbReference type="ARBA" id="ARBA00022833"/>
    </source>
</evidence>
<evidence type="ECO:0000256" key="7">
    <source>
        <dbReference type="ARBA" id="ARBA00022737"/>
    </source>
</evidence>
<sequence length="430" mass="47423">MATTSERETLALRRKVVGLLERGKRRRREEEEEEGSVSVSVSVEGTKKASTSRCFVASCFSRERVEAHVRFMLSGLKQLSPGFASLDASRPWLLYWVVHGLSLLGFEYERGDTGGEKLVPAAWYPYHEEVSEQLRSALERAPNKRACLDFLGSCQNPSGGYGGGPQQLSHIATTYAAVAALVIVGGKGALEQVDKAATKEFFRKMQVRQGDQKGAFTVHNGGEVDMRACYLAMAVCRMLGLDTDFLDVEGMVEYIRRCQSYEGGFGGEPGNEAHGGYSYCAFAALSLVGKEDEVDLYQLLEWVSNRQQPIEGGFNGRTNKLVDSCYSFWQGSLVCLVSDCYNQKFGADSCEAFHSEALQDWVLLCCQLDDGGLRDKPGTNPDYYHTCYSLSGLSLCFRIGAPDEGKTDLLCNIRADKLSEVMTKAVQSFV</sequence>
<dbReference type="STRING" id="1764295.A0A5B8MF49"/>
<dbReference type="CDD" id="cd02893">
    <property type="entry name" value="FTase"/>
    <property type="match status" value="1"/>
</dbReference>
<feature type="domain" description="Prenyltransferase alpha-alpha toroid" evidence="10">
    <location>
        <begin position="65"/>
        <end position="398"/>
    </location>
</feature>
<dbReference type="PANTHER" id="PTHR11774">
    <property type="entry name" value="GERANYLGERANYL TRANSFERASE TYPE BETA SUBUNIT"/>
    <property type="match status" value="1"/>
</dbReference>
<evidence type="ECO:0000256" key="6">
    <source>
        <dbReference type="ARBA" id="ARBA00022723"/>
    </source>
</evidence>
<keyword evidence="8 9" id="KW-0862">Zinc</keyword>
<dbReference type="AlphaFoldDB" id="A0A5B8MF49"/>
<dbReference type="InterPro" id="IPR026872">
    <property type="entry name" value="FTB"/>
</dbReference>
<keyword evidence="6 9" id="KW-0479">Metal-binding</keyword>
<dbReference type="Pfam" id="PF00432">
    <property type="entry name" value="Prenyltrans"/>
    <property type="match status" value="1"/>
</dbReference>
<dbReference type="EC" id="2.5.1.58" evidence="2 9"/>
<evidence type="ECO:0000313" key="12">
    <source>
        <dbReference type="Proteomes" id="UP000316726"/>
    </source>
</evidence>
<dbReference type="GO" id="GO:0097354">
    <property type="term" value="P:prenylation"/>
    <property type="evidence" value="ECO:0007669"/>
    <property type="project" value="UniProtKB-UniRule"/>
</dbReference>
<protein>
    <recommendedName>
        <fullName evidence="3 9">Protein farnesyltransferase subunit beta</fullName>
        <shortName evidence="9">FTase-beta</shortName>
        <ecNumber evidence="2 9">2.5.1.58</ecNumber>
    </recommendedName>
</protein>
<dbReference type="InterPro" id="IPR001330">
    <property type="entry name" value="Prenyltrans"/>
</dbReference>
<keyword evidence="5 9" id="KW-0808">Transferase</keyword>
<dbReference type="InterPro" id="IPR008930">
    <property type="entry name" value="Terpenoid_cyclase/PrenylTrfase"/>
</dbReference>
<comment type="catalytic activity">
    <reaction evidence="9">
        <text>L-cysteinyl-[protein] + (2E,6E)-farnesyl diphosphate = S-(2E,6E)-farnesyl-L-cysteinyl-[protein] + diphosphate</text>
        <dbReference type="Rhea" id="RHEA:13345"/>
        <dbReference type="Rhea" id="RHEA-COMP:10131"/>
        <dbReference type="Rhea" id="RHEA-COMP:11535"/>
        <dbReference type="ChEBI" id="CHEBI:29950"/>
        <dbReference type="ChEBI" id="CHEBI:33019"/>
        <dbReference type="ChEBI" id="CHEBI:86019"/>
        <dbReference type="ChEBI" id="CHEBI:175763"/>
    </reaction>
</comment>
<keyword evidence="12" id="KW-1185">Reference proteome</keyword>
<evidence type="ECO:0000256" key="9">
    <source>
        <dbReference type="RuleBase" id="RU365056"/>
    </source>
</evidence>
<evidence type="ECO:0000256" key="1">
    <source>
        <dbReference type="ARBA" id="ARBA00010497"/>
    </source>
</evidence>
<name>A0A5B8MF49_9CHLO</name>
<dbReference type="GO" id="GO:0005965">
    <property type="term" value="C:protein farnesyltransferase complex"/>
    <property type="evidence" value="ECO:0007669"/>
    <property type="project" value="UniProtKB-UniRule"/>
</dbReference>
<evidence type="ECO:0000256" key="5">
    <source>
        <dbReference type="ARBA" id="ARBA00022679"/>
    </source>
</evidence>
<comment type="subunit">
    <text evidence="9">Heterodimer of FTA and FTB.</text>
</comment>